<dbReference type="Gene3D" id="3.40.630.30">
    <property type="match status" value="1"/>
</dbReference>
<comment type="caution">
    <text evidence="4">The sequence shown here is derived from an EMBL/GenBank/DDBJ whole genome shotgun (WGS) entry which is preliminary data.</text>
</comment>
<dbReference type="RefSeq" id="WP_163696000.1">
    <property type="nucleotide sequence ID" value="NZ_QXHD01000003.1"/>
</dbReference>
<evidence type="ECO:0000313" key="4">
    <source>
        <dbReference type="EMBL" id="NEZ54419.1"/>
    </source>
</evidence>
<keyword evidence="1 4" id="KW-0808">Transferase</keyword>
<dbReference type="CDD" id="cd04301">
    <property type="entry name" value="NAT_SF"/>
    <property type="match status" value="1"/>
</dbReference>
<dbReference type="PANTHER" id="PTHR43420:SF47">
    <property type="entry name" value="N-ACETYLTRANSFERASE DOMAIN-CONTAINING PROTEIN"/>
    <property type="match status" value="1"/>
</dbReference>
<dbReference type="PANTHER" id="PTHR43420">
    <property type="entry name" value="ACETYLTRANSFERASE"/>
    <property type="match status" value="1"/>
</dbReference>
<dbReference type="AlphaFoldDB" id="A0A6M0RDR3"/>
<dbReference type="InterPro" id="IPR016181">
    <property type="entry name" value="Acyl_CoA_acyltransferase"/>
</dbReference>
<evidence type="ECO:0000313" key="5">
    <source>
        <dbReference type="Proteomes" id="UP000481033"/>
    </source>
</evidence>
<gene>
    <name evidence="4" type="ORF">DXZ20_01635</name>
</gene>
<dbReference type="GO" id="GO:0016747">
    <property type="term" value="F:acyltransferase activity, transferring groups other than amino-acyl groups"/>
    <property type="evidence" value="ECO:0007669"/>
    <property type="project" value="InterPro"/>
</dbReference>
<keyword evidence="5" id="KW-1185">Reference proteome</keyword>
<evidence type="ECO:0000259" key="3">
    <source>
        <dbReference type="PROSITE" id="PS51186"/>
    </source>
</evidence>
<dbReference type="Proteomes" id="UP000481033">
    <property type="component" value="Unassembled WGS sequence"/>
</dbReference>
<proteinExistence type="predicted"/>
<dbReference type="PROSITE" id="PS51186">
    <property type="entry name" value="GNAT"/>
    <property type="match status" value="1"/>
</dbReference>
<name>A0A6M0RDR3_9CYAN</name>
<dbReference type="InterPro" id="IPR050680">
    <property type="entry name" value="YpeA/RimI_acetyltransf"/>
</dbReference>
<dbReference type="Pfam" id="PF00583">
    <property type="entry name" value="Acetyltransf_1"/>
    <property type="match status" value="1"/>
</dbReference>
<dbReference type="SUPFAM" id="SSF55729">
    <property type="entry name" value="Acyl-CoA N-acyltransferases (Nat)"/>
    <property type="match status" value="1"/>
</dbReference>
<feature type="domain" description="N-acetyltransferase" evidence="3">
    <location>
        <begin position="3"/>
        <end position="195"/>
    </location>
</feature>
<protein>
    <submittedName>
        <fullName evidence="4">GNAT family N-acetyltransferase</fullName>
    </submittedName>
</protein>
<keyword evidence="2" id="KW-0012">Acyltransferase</keyword>
<reference evidence="4 5" key="1">
    <citation type="journal article" date="2020" name="Microb. Ecol.">
        <title>Ecogenomics of the Marine Benthic Filamentous Cyanobacterium Adonisia.</title>
        <authorList>
            <person name="Walter J.M."/>
            <person name="Coutinho F.H."/>
            <person name="Leomil L."/>
            <person name="Hargreaves P.I."/>
            <person name="Campeao M.E."/>
            <person name="Vieira V.V."/>
            <person name="Silva B.S."/>
            <person name="Fistarol G.O."/>
            <person name="Salomon P.S."/>
            <person name="Sawabe T."/>
            <person name="Mino S."/>
            <person name="Hosokawa M."/>
            <person name="Miyashita H."/>
            <person name="Maruyama F."/>
            <person name="van Verk M.C."/>
            <person name="Dutilh B.E."/>
            <person name="Thompson C.C."/>
            <person name="Thompson F.L."/>
        </authorList>
    </citation>
    <scope>NUCLEOTIDE SEQUENCE [LARGE SCALE GENOMIC DNA]</scope>
    <source>
        <strain evidence="4 5">CCMR0081</strain>
    </source>
</reference>
<sequence>MEVLYREGQKADSKILAELEYIASDGAVEFLFHDLVPGVSALQFVASSLEQDVYPHSYRSAIVAELNHHVIGMALSFPATYHQITPEMRDFFPTDRLEHFQDFFSARVDGSFFLDALCVLKDYQHKGIGSRLLELTKAKAQTEGYNSLSLIVLADNIGAQRLYQRHGFESVRPIELQPHPLIPHQGGCLLMRANL</sequence>
<dbReference type="InterPro" id="IPR000182">
    <property type="entry name" value="GNAT_dom"/>
</dbReference>
<organism evidence="4 5">
    <name type="scientific">Adonisia turfae CCMR0081</name>
    <dbReference type="NCBI Taxonomy" id="2292702"/>
    <lineage>
        <taxon>Bacteria</taxon>
        <taxon>Bacillati</taxon>
        <taxon>Cyanobacteriota</taxon>
        <taxon>Adonisia</taxon>
        <taxon>Adonisia turfae</taxon>
    </lineage>
</organism>
<evidence type="ECO:0000256" key="2">
    <source>
        <dbReference type="ARBA" id="ARBA00023315"/>
    </source>
</evidence>
<accession>A0A6M0RDR3</accession>
<dbReference type="EMBL" id="QXHD01000003">
    <property type="protein sequence ID" value="NEZ54419.1"/>
    <property type="molecule type" value="Genomic_DNA"/>
</dbReference>
<evidence type="ECO:0000256" key="1">
    <source>
        <dbReference type="ARBA" id="ARBA00022679"/>
    </source>
</evidence>